<dbReference type="AlphaFoldDB" id="L1JBL4"/>
<reference evidence="2 4" key="1">
    <citation type="journal article" date="2012" name="Nature">
        <title>Algal genomes reveal evolutionary mosaicism and the fate of nucleomorphs.</title>
        <authorList>
            <consortium name="DOE Joint Genome Institute"/>
            <person name="Curtis B.A."/>
            <person name="Tanifuji G."/>
            <person name="Burki F."/>
            <person name="Gruber A."/>
            <person name="Irimia M."/>
            <person name="Maruyama S."/>
            <person name="Arias M.C."/>
            <person name="Ball S.G."/>
            <person name="Gile G.H."/>
            <person name="Hirakawa Y."/>
            <person name="Hopkins J.F."/>
            <person name="Kuo A."/>
            <person name="Rensing S.A."/>
            <person name="Schmutz J."/>
            <person name="Symeonidi A."/>
            <person name="Elias M."/>
            <person name="Eveleigh R.J."/>
            <person name="Herman E.K."/>
            <person name="Klute M.J."/>
            <person name="Nakayama T."/>
            <person name="Obornik M."/>
            <person name="Reyes-Prieto A."/>
            <person name="Armbrust E.V."/>
            <person name="Aves S.J."/>
            <person name="Beiko R.G."/>
            <person name="Coutinho P."/>
            <person name="Dacks J.B."/>
            <person name="Durnford D.G."/>
            <person name="Fast N.M."/>
            <person name="Green B.R."/>
            <person name="Grisdale C.J."/>
            <person name="Hempel F."/>
            <person name="Henrissat B."/>
            <person name="Hoppner M.P."/>
            <person name="Ishida K."/>
            <person name="Kim E."/>
            <person name="Koreny L."/>
            <person name="Kroth P.G."/>
            <person name="Liu Y."/>
            <person name="Malik S.B."/>
            <person name="Maier U.G."/>
            <person name="McRose D."/>
            <person name="Mock T."/>
            <person name="Neilson J.A."/>
            <person name="Onodera N.T."/>
            <person name="Poole A.M."/>
            <person name="Pritham E.J."/>
            <person name="Richards T.A."/>
            <person name="Rocap G."/>
            <person name="Roy S.W."/>
            <person name="Sarai C."/>
            <person name="Schaack S."/>
            <person name="Shirato S."/>
            <person name="Slamovits C.H."/>
            <person name="Spencer D.F."/>
            <person name="Suzuki S."/>
            <person name="Worden A.Z."/>
            <person name="Zauner S."/>
            <person name="Barry K."/>
            <person name="Bell C."/>
            <person name="Bharti A.K."/>
            <person name="Crow J.A."/>
            <person name="Grimwood J."/>
            <person name="Kramer R."/>
            <person name="Lindquist E."/>
            <person name="Lucas S."/>
            <person name="Salamov A."/>
            <person name="McFadden G.I."/>
            <person name="Lane C.E."/>
            <person name="Keeling P.J."/>
            <person name="Gray M.W."/>
            <person name="Grigoriev I.V."/>
            <person name="Archibald J.M."/>
        </authorList>
    </citation>
    <scope>NUCLEOTIDE SEQUENCE</scope>
    <source>
        <strain evidence="2 4">CCMP2712</strain>
    </source>
</reference>
<evidence type="ECO:0000313" key="4">
    <source>
        <dbReference type="Proteomes" id="UP000011087"/>
    </source>
</evidence>
<reference evidence="3" key="3">
    <citation type="submission" date="2016-03" db="UniProtKB">
        <authorList>
            <consortium name="EnsemblProtists"/>
        </authorList>
    </citation>
    <scope>IDENTIFICATION</scope>
</reference>
<dbReference type="EMBL" id="JH992997">
    <property type="protein sequence ID" value="EKX45901.1"/>
    <property type="molecule type" value="Genomic_DNA"/>
</dbReference>
<reference evidence="4" key="2">
    <citation type="submission" date="2012-11" db="EMBL/GenBank/DDBJ databases">
        <authorList>
            <person name="Kuo A."/>
            <person name="Curtis B.A."/>
            <person name="Tanifuji G."/>
            <person name="Burki F."/>
            <person name="Gruber A."/>
            <person name="Irimia M."/>
            <person name="Maruyama S."/>
            <person name="Arias M.C."/>
            <person name="Ball S.G."/>
            <person name="Gile G.H."/>
            <person name="Hirakawa Y."/>
            <person name="Hopkins J.F."/>
            <person name="Rensing S.A."/>
            <person name="Schmutz J."/>
            <person name="Symeonidi A."/>
            <person name="Elias M."/>
            <person name="Eveleigh R.J."/>
            <person name="Herman E.K."/>
            <person name="Klute M.J."/>
            <person name="Nakayama T."/>
            <person name="Obornik M."/>
            <person name="Reyes-Prieto A."/>
            <person name="Armbrust E.V."/>
            <person name="Aves S.J."/>
            <person name="Beiko R.G."/>
            <person name="Coutinho P."/>
            <person name="Dacks J.B."/>
            <person name="Durnford D.G."/>
            <person name="Fast N.M."/>
            <person name="Green B.R."/>
            <person name="Grisdale C."/>
            <person name="Hempe F."/>
            <person name="Henrissat B."/>
            <person name="Hoppner M.P."/>
            <person name="Ishida K.-I."/>
            <person name="Kim E."/>
            <person name="Koreny L."/>
            <person name="Kroth P.G."/>
            <person name="Liu Y."/>
            <person name="Malik S.-B."/>
            <person name="Maier U.G."/>
            <person name="McRose D."/>
            <person name="Mock T."/>
            <person name="Neilson J.A."/>
            <person name="Onodera N.T."/>
            <person name="Poole A.M."/>
            <person name="Pritham E.J."/>
            <person name="Richards T.A."/>
            <person name="Rocap G."/>
            <person name="Roy S.W."/>
            <person name="Sarai C."/>
            <person name="Schaack S."/>
            <person name="Shirato S."/>
            <person name="Slamovits C.H."/>
            <person name="Spencer D.F."/>
            <person name="Suzuki S."/>
            <person name="Worden A.Z."/>
            <person name="Zauner S."/>
            <person name="Barry K."/>
            <person name="Bell C."/>
            <person name="Bharti A.K."/>
            <person name="Crow J.A."/>
            <person name="Grimwood J."/>
            <person name="Kramer R."/>
            <person name="Lindquist E."/>
            <person name="Lucas S."/>
            <person name="Salamov A."/>
            <person name="McFadden G.I."/>
            <person name="Lane C.E."/>
            <person name="Keeling P.J."/>
            <person name="Gray M.W."/>
            <person name="Grigoriev I.V."/>
            <person name="Archibald J.M."/>
        </authorList>
    </citation>
    <scope>NUCLEOTIDE SEQUENCE</scope>
    <source>
        <strain evidence="4">CCMP2712</strain>
    </source>
</reference>
<evidence type="ECO:0000313" key="2">
    <source>
        <dbReference type="EMBL" id="EKX45901.1"/>
    </source>
</evidence>
<name>L1JBL4_GUITC</name>
<dbReference type="HOGENOM" id="CLU_1149069_0_0_1"/>
<dbReference type="Proteomes" id="UP000011087">
    <property type="component" value="Unassembled WGS sequence"/>
</dbReference>
<sequence>MEDTNMLRADIDRICTRLQSIEQILATDSKHHDMPDPNSTGRGGPDHDDRHAKPAQFNFGKNYWSDRGSLFEINEPWFDLGGLKFSREFPMYVGKAPPLHTMHSDMCINCRDLRVINAKLTASMQSLTSDYNKAGVYILDLEDRARIVAAARALQLRAETAEESSRKAKIISSEAAKSLQEIRAVVEFLGSSLTMSQNQFREEREHRLRLQGERAMRQRELQDLRSTVAAYRRNSYLTHGYV</sequence>
<evidence type="ECO:0000313" key="3">
    <source>
        <dbReference type="EnsemblProtists" id="EKX45901"/>
    </source>
</evidence>
<protein>
    <submittedName>
        <fullName evidence="2 3">Uncharacterized protein</fullName>
    </submittedName>
</protein>
<keyword evidence="4" id="KW-1185">Reference proteome</keyword>
<gene>
    <name evidence="2" type="ORF">GUITHDRAFT_108353</name>
</gene>
<accession>L1JBL4</accession>
<proteinExistence type="predicted"/>
<organism evidence="2">
    <name type="scientific">Guillardia theta (strain CCMP2712)</name>
    <name type="common">Cryptophyte</name>
    <dbReference type="NCBI Taxonomy" id="905079"/>
    <lineage>
        <taxon>Eukaryota</taxon>
        <taxon>Cryptophyceae</taxon>
        <taxon>Pyrenomonadales</taxon>
        <taxon>Geminigeraceae</taxon>
        <taxon>Guillardia</taxon>
    </lineage>
</organism>
<dbReference type="EnsemblProtists" id="EKX45901">
    <property type="protein sequence ID" value="EKX45901"/>
    <property type="gene ID" value="GUITHDRAFT_108353"/>
</dbReference>
<dbReference type="RefSeq" id="XP_005832881.1">
    <property type="nucleotide sequence ID" value="XM_005832824.1"/>
</dbReference>
<dbReference type="PaxDb" id="55529-EKX45901"/>
<feature type="region of interest" description="Disordered" evidence="1">
    <location>
        <begin position="26"/>
        <end position="52"/>
    </location>
</feature>
<dbReference type="GeneID" id="17302499"/>
<dbReference type="KEGG" id="gtt:GUITHDRAFT_108353"/>
<evidence type="ECO:0000256" key="1">
    <source>
        <dbReference type="SAM" id="MobiDB-lite"/>
    </source>
</evidence>